<dbReference type="PANTHER" id="PTHR46020:SF32">
    <property type="entry name" value="GDSL ESTERASE_LIPASE"/>
    <property type="match status" value="1"/>
</dbReference>
<dbReference type="PANTHER" id="PTHR46020">
    <property type="entry name" value="OSJNBB0059K02.9 PROTEIN"/>
    <property type="match status" value="1"/>
</dbReference>
<dbReference type="Gene3D" id="3.40.50.1110">
    <property type="entry name" value="SGNH hydrolase"/>
    <property type="match status" value="1"/>
</dbReference>
<proteinExistence type="inferred from homology"/>
<keyword evidence="5" id="KW-0732">Signal</keyword>
<dbReference type="InterPro" id="IPR036514">
    <property type="entry name" value="SGNH_hydro_sf"/>
</dbReference>
<evidence type="ECO:0000256" key="5">
    <source>
        <dbReference type="SAM" id="SignalP"/>
    </source>
</evidence>
<protein>
    <recommendedName>
        <fullName evidence="8">GDSL esterase/lipase At5g03610-like</fullName>
    </recommendedName>
</protein>
<dbReference type="EMBL" id="JARPOI010000003">
    <property type="protein sequence ID" value="KAJ9184450.1"/>
    <property type="molecule type" value="Genomic_DNA"/>
</dbReference>
<dbReference type="CDD" id="cd01837">
    <property type="entry name" value="SGNH_plant_lipase_like"/>
    <property type="match status" value="1"/>
</dbReference>
<evidence type="ECO:0008006" key="8">
    <source>
        <dbReference type="Google" id="ProtNLM"/>
    </source>
</evidence>
<dbReference type="Proteomes" id="UP001174677">
    <property type="component" value="Chromosome 3"/>
</dbReference>
<evidence type="ECO:0000313" key="7">
    <source>
        <dbReference type="Proteomes" id="UP001174677"/>
    </source>
</evidence>
<comment type="caution">
    <text evidence="6">The sequence shown here is derived from an EMBL/GenBank/DDBJ whole genome shotgun (WGS) entry which is preliminary data.</text>
</comment>
<reference evidence="6" key="1">
    <citation type="journal article" date="2023" name="Plant Biotechnol. J.">
        <title>Chromosome-level wild Hevea brasiliensis genome provides new tools for genomic-assisted breeding and valuable loci to elevate rubber yield.</title>
        <authorList>
            <person name="Cheng H."/>
            <person name="Song X."/>
            <person name="Hu Y."/>
            <person name="Wu T."/>
            <person name="Yang Q."/>
            <person name="An Z."/>
            <person name="Feng S."/>
            <person name="Deng Z."/>
            <person name="Wu W."/>
            <person name="Zeng X."/>
            <person name="Tu M."/>
            <person name="Wang X."/>
            <person name="Huang H."/>
        </authorList>
    </citation>
    <scope>NUCLEOTIDE SEQUENCE</scope>
    <source>
        <strain evidence="6">MT/VB/25A 57/8</strain>
    </source>
</reference>
<keyword evidence="3" id="KW-0442">Lipid degradation</keyword>
<dbReference type="InterPro" id="IPR001087">
    <property type="entry name" value="GDSL"/>
</dbReference>
<keyword evidence="4" id="KW-0443">Lipid metabolism</keyword>
<dbReference type="InterPro" id="IPR035669">
    <property type="entry name" value="SGNH_plant_lipase-like"/>
</dbReference>
<gene>
    <name evidence="6" type="ORF">P3X46_004176</name>
</gene>
<keyword evidence="7" id="KW-1185">Reference proteome</keyword>
<evidence type="ECO:0000256" key="3">
    <source>
        <dbReference type="ARBA" id="ARBA00022963"/>
    </source>
</evidence>
<dbReference type="Pfam" id="PF00657">
    <property type="entry name" value="Lipase_GDSL"/>
    <property type="match status" value="1"/>
</dbReference>
<feature type="chain" id="PRO_5045796932" description="GDSL esterase/lipase At5g03610-like" evidence="5">
    <location>
        <begin position="27"/>
        <end position="359"/>
    </location>
</feature>
<dbReference type="SUPFAM" id="SSF52266">
    <property type="entry name" value="SGNH hydrolase"/>
    <property type="match status" value="1"/>
</dbReference>
<accession>A0ABQ9MZS7</accession>
<comment type="similarity">
    <text evidence="1">Belongs to the 'GDSL' lipolytic enzyme family.</text>
</comment>
<evidence type="ECO:0000256" key="1">
    <source>
        <dbReference type="ARBA" id="ARBA00008668"/>
    </source>
</evidence>
<evidence type="ECO:0000313" key="6">
    <source>
        <dbReference type="EMBL" id="KAJ9184450.1"/>
    </source>
</evidence>
<sequence length="359" mass="40285">MGTHQRLLFSSFSFYLLLLLLTGVHGSSGDSHHHHHHTHRHLFNFKPSKLFVFGDSYADTGNNRKSIANSWKVPYGVTFPGKPAGRFSDGRVLTDYLARFIGVKSPIPYRWRNFAVNRLKYGMNFAYGGTGVFDTLFPDPNMTIQIDFFQQLIKDKVYTPIDLQSSVALVTLSGNDYSTYIARNGSAQGWLDFITQVVNQLTVNLKRIQGLGVKKIAVSALQPLGCLPRSTFASSFQQCNGTQNELVSYHNLLLQQVVSKLNNETKDSSFLILDLYTAFMTVFKNKGERPGDSKFENPLKPCCIGISTNFSCGSVDENGAKKYTVCDDPEATFFWDTVHPTQEGWRSVYLALQATLEQL</sequence>
<evidence type="ECO:0000256" key="4">
    <source>
        <dbReference type="ARBA" id="ARBA00023098"/>
    </source>
</evidence>
<feature type="signal peptide" evidence="5">
    <location>
        <begin position="1"/>
        <end position="26"/>
    </location>
</feature>
<name>A0ABQ9MZS7_HEVBR</name>
<evidence type="ECO:0000256" key="2">
    <source>
        <dbReference type="ARBA" id="ARBA00022801"/>
    </source>
</evidence>
<keyword evidence="2" id="KW-0378">Hydrolase</keyword>
<organism evidence="6 7">
    <name type="scientific">Hevea brasiliensis</name>
    <name type="common">Para rubber tree</name>
    <name type="synonym">Siphonia brasiliensis</name>
    <dbReference type="NCBI Taxonomy" id="3981"/>
    <lineage>
        <taxon>Eukaryota</taxon>
        <taxon>Viridiplantae</taxon>
        <taxon>Streptophyta</taxon>
        <taxon>Embryophyta</taxon>
        <taxon>Tracheophyta</taxon>
        <taxon>Spermatophyta</taxon>
        <taxon>Magnoliopsida</taxon>
        <taxon>eudicotyledons</taxon>
        <taxon>Gunneridae</taxon>
        <taxon>Pentapetalae</taxon>
        <taxon>rosids</taxon>
        <taxon>fabids</taxon>
        <taxon>Malpighiales</taxon>
        <taxon>Euphorbiaceae</taxon>
        <taxon>Crotonoideae</taxon>
        <taxon>Micrandreae</taxon>
        <taxon>Hevea</taxon>
    </lineage>
</organism>